<keyword evidence="2" id="KW-0813">Transport</keyword>
<evidence type="ECO:0000313" key="8">
    <source>
        <dbReference type="EMBL" id="MEX5286203.1"/>
    </source>
</evidence>
<feature type="transmembrane region" description="Helical" evidence="6">
    <location>
        <begin position="81"/>
        <end position="101"/>
    </location>
</feature>
<evidence type="ECO:0000256" key="3">
    <source>
        <dbReference type="ARBA" id="ARBA00022692"/>
    </source>
</evidence>
<organism evidence="8 9">
    <name type="scientific">Selenomonas sputigena</name>
    <dbReference type="NCBI Taxonomy" id="69823"/>
    <lineage>
        <taxon>Bacteria</taxon>
        <taxon>Bacillati</taxon>
        <taxon>Bacillota</taxon>
        <taxon>Negativicutes</taxon>
        <taxon>Selenomonadales</taxon>
        <taxon>Selenomonadaceae</taxon>
        <taxon>Selenomonas</taxon>
    </lineage>
</organism>
<dbReference type="PANTHER" id="PTHR23531">
    <property type="entry name" value="QUINOLENE RESISTANCE PROTEIN NORA"/>
    <property type="match status" value="1"/>
</dbReference>
<feature type="transmembrane region" description="Helical" evidence="6">
    <location>
        <begin position="340"/>
        <end position="360"/>
    </location>
</feature>
<protein>
    <submittedName>
        <fullName evidence="8">MFS transporter</fullName>
    </submittedName>
</protein>
<feature type="transmembrane region" description="Helical" evidence="6">
    <location>
        <begin position="302"/>
        <end position="328"/>
    </location>
</feature>
<evidence type="ECO:0000313" key="9">
    <source>
        <dbReference type="Proteomes" id="UP001559623"/>
    </source>
</evidence>
<feature type="transmembrane region" description="Helical" evidence="6">
    <location>
        <begin position="113"/>
        <end position="133"/>
    </location>
</feature>
<feature type="transmembrane region" description="Helical" evidence="6">
    <location>
        <begin position="278"/>
        <end position="296"/>
    </location>
</feature>
<evidence type="ECO:0000256" key="5">
    <source>
        <dbReference type="ARBA" id="ARBA00023136"/>
    </source>
</evidence>
<reference evidence="8 9" key="1">
    <citation type="submission" date="2023-04" db="EMBL/GenBank/DDBJ databases">
        <title>Genome Sequence of Selenomonas sputigena ATCC 33150.</title>
        <authorList>
            <person name="Miller D.P."/>
            <person name="Anvari S."/>
            <person name="Polson S.W."/>
            <person name="Macdonald M."/>
            <person name="Mcdowell J.V."/>
        </authorList>
    </citation>
    <scope>NUCLEOTIDE SEQUENCE [LARGE SCALE GENOMIC DNA]</scope>
    <source>
        <strain evidence="8 9">ATCC 33150</strain>
    </source>
</reference>
<evidence type="ECO:0000256" key="2">
    <source>
        <dbReference type="ARBA" id="ARBA00022448"/>
    </source>
</evidence>
<feature type="transmembrane region" description="Helical" evidence="6">
    <location>
        <begin position="214"/>
        <end position="235"/>
    </location>
</feature>
<feature type="transmembrane region" description="Helical" evidence="6">
    <location>
        <begin position="247"/>
        <end position="266"/>
    </location>
</feature>
<comment type="caution">
    <text evidence="8">The sequence shown here is derived from an EMBL/GenBank/DDBJ whole genome shotgun (WGS) entry which is preliminary data.</text>
</comment>
<dbReference type="SUPFAM" id="SSF103473">
    <property type="entry name" value="MFS general substrate transporter"/>
    <property type="match status" value="1"/>
</dbReference>
<dbReference type="EMBL" id="JARVLH010000008">
    <property type="protein sequence ID" value="MEX5286203.1"/>
    <property type="molecule type" value="Genomic_DNA"/>
</dbReference>
<accession>A0ABV3X7N1</accession>
<dbReference type="Gene3D" id="1.20.1250.20">
    <property type="entry name" value="MFS general substrate transporter like domains"/>
    <property type="match status" value="1"/>
</dbReference>
<comment type="subcellular location">
    <subcellularLocation>
        <location evidence="1">Cell membrane</location>
        <topology evidence="1">Multi-pass membrane protein</topology>
    </subcellularLocation>
</comment>
<dbReference type="PANTHER" id="PTHR23531:SF2">
    <property type="entry name" value="PERMEASE"/>
    <property type="match status" value="1"/>
</dbReference>
<keyword evidence="3 6" id="KW-0812">Transmembrane</keyword>
<dbReference type="RefSeq" id="WP_368847933.1">
    <property type="nucleotide sequence ID" value="NZ_CP194411.1"/>
</dbReference>
<gene>
    <name evidence="8" type="ORF">QCO44_11340</name>
</gene>
<sequence length="397" mass="42119">MLPPQAGEKLWTAEFLGLSGANFFQFMSQYILIVGLPIYIMDDMGGGELEAGMAMTFFQIGTVCCRPLAGRLIDSVHKGRLMLGATLAFFAIMAAFCFAHTEEALYGLRLLHGIQFALGTTAAATLAALVLPAAKKGTGIGYFALSTNLAMVVGPLVGLLVIRSFGTLAMFLCLAGSALLTVWLANRRTLDEALVRPEKKKEGGARFSLVERRALPMAALGGLVFFAYGGVLTFIPLYARSIGLEASVSLFFAVFALVIVLTRPFVGRLFDKKGSDYTVYPGLALFLAGFLLFGTANSQALFLLSAAVLGAGFGAVSPAFQTLAVASVPPARAGLATATYFWALDISVGLAAAFLGLVAARFGYDFLYGLLSPAVLLFAATFYALWRRQGKRGGSRI</sequence>
<dbReference type="PROSITE" id="PS50850">
    <property type="entry name" value="MFS"/>
    <property type="match status" value="1"/>
</dbReference>
<evidence type="ECO:0000256" key="4">
    <source>
        <dbReference type="ARBA" id="ARBA00022989"/>
    </source>
</evidence>
<feature type="transmembrane region" description="Helical" evidence="6">
    <location>
        <begin position="140"/>
        <end position="162"/>
    </location>
</feature>
<feature type="transmembrane region" description="Helical" evidence="6">
    <location>
        <begin position="21"/>
        <end position="40"/>
    </location>
</feature>
<feature type="transmembrane region" description="Helical" evidence="6">
    <location>
        <begin position="366"/>
        <end position="386"/>
    </location>
</feature>
<evidence type="ECO:0000256" key="1">
    <source>
        <dbReference type="ARBA" id="ARBA00004651"/>
    </source>
</evidence>
<dbReference type="CDD" id="cd17489">
    <property type="entry name" value="MFS_YfcJ_like"/>
    <property type="match status" value="1"/>
</dbReference>
<dbReference type="InterPro" id="IPR020846">
    <property type="entry name" value="MFS_dom"/>
</dbReference>
<proteinExistence type="predicted"/>
<keyword evidence="5 6" id="KW-0472">Membrane</keyword>
<evidence type="ECO:0000259" key="7">
    <source>
        <dbReference type="PROSITE" id="PS50850"/>
    </source>
</evidence>
<keyword evidence="4 6" id="KW-1133">Transmembrane helix</keyword>
<dbReference type="InterPro" id="IPR036259">
    <property type="entry name" value="MFS_trans_sf"/>
</dbReference>
<dbReference type="Proteomes" id="UP001559623">
    <property type="component" value="Unassembled WGS sequence"/>
</dbReference>
<dbReference type="InterPro" id="IPR011701">
    <property type="entry name" value="MFS"/>
</dbReference>
<feature type="transmembrane region" description="Helical" evidence="6">
    <location>
        <begin position="168"/>
        <end position="186"/>
    </location>
</feature>
<dbReference type="InterPro" id="IPR052714">
    <property type="entry name" value="MFS_Exporter"/>
</dbReference>
<feature type="domain" description="Major facilitator superfamily (MFS) profile" evidence="7">
    <location>
        <begin position="14"/>
        <end position="391"/>
    </location>
</feature>
<name>A0ABV3X7N1_9FIRM</name>
<dbReference type="Pfam" id="PF07690">
    <property type="entry name" value="MFS_1"/>
    <property type="match status" value="1"/>
</dbReference>
<keyword evidence="9" id="KW-1185">Reference proteome</keyword>
<evidence type="ECO:0000256" key="6">
    <source>
        <dbReference type="SAM" id="Phobius"/>
    </source>
</evidence>